<dbReference type="CDD" id="cd03768">
    <property type="entry name" value="SR_ResInv"/>
    <property type="match status" value="1"/>
</dbReference>
<gene>
    <name evidence="9" type="ORF">HK17_05065</name>
</gene>
<dbReference type="PANTHER" id="PTHR30461:SF2">
    <property type="entry name" value="SERINE RECOMBINASE PINE-RELATED"/>
    <property type="match status" value="1"/>
</dbReference>
<accession>A0A252AUN8</accession>
<dbReference type="Proteomes" id="UP000194641">
    <property type="component" value="Unassembled WGS sequence"/>
</dbReference>
<dbReference type="PROSITE" id="PS51736">
    <property type="entry name" value="RECOMBINASES_3"/>
    <property type="match status" value="1"/>
</dbReference>
<reference evidence="10" key="1">
    <citation type="submission" date="2014-06" db="EMBL/GenBank/DDBJ databases">
        <authorList>
            <person name="Winans N.J."/>
            <person name="Newell P.D."/>
            <person name="Douglas A.E."/>
        </authorList>
    </citation>
    <scope>NUCLEOTIDE SEQUENCE [LARGE SCALE GENOMIC DNA]</scope>
</reference>
<dbReference type="PROSITE" id="PS00397">
    <property type="entry name" value="RECOMBINASES_1"/>
    <property type="match status" value="1"/>
</dbReference>
<dbReference type="InterPro" id="IPR006120">
    <property type="entry name" value="Resolvase_HTH_dom"/>
</dbReference>
<evidence type="ECO:0000256" key="7">
    <source>
        <dbReference type="PROSITE-ProRule" id="PRU10137"/>
    </source>
</evidence>
<dbReference type="InterPro" id="IPR006118">
    <property type="entry name" value="Recombinase_CS"/>
</dbReference>
<keyword evidence="5" id="KW-0233">DNA recombination</keyword>
<feature type="domain" description="Resolvase/invertase-type recombinase catalytic" evidence="8">
    <location>
        <begin position="3"/>
        <end position="136"/>
    </location>
</feature>
<dbReference type="PANTHER" id="PTHR30461">
    <property type="entry name" value="DNA-INVERTASE FROM LAMBDOID PROPHAGE"/>
    <property type="match status" value="1"/>
</dbReference>
<feature type="active site" description="O-(5'-phospho-DNA)-serine intermediate" evidence="6 7">
    <location>
        <position position="11"/>
    </location>
</feature>
<evidence type="ECO:0000256" key="4">
    <source>
        <dbReference type="ARBA" id="ARBA00023125"/>
    </source>
</evidence>
<evidence type="ECO:0000256" key="5">
    <source>
        <dbReference type="ARBA" id="ARBA00023172"/>
    </source>
</evidence>
<keyword evidence="2" id="KW-0229">DNA integration</keyword>
<sequence>MNQRIGYARVSTEDQHLDLQRDALQLAGCRVIYEEAASGKSAIRPELEQCRKALRAGDTLVVWRLDRLGRSLHDLVQIVADLERGGISFESVTEKIETVSAAGKLVFHVFAALAEFERNLIRERTHAGLTAARARGRAGGRKPKLGEKQVREIKALLRDPAIQVADVARRYGVSRTTLYKHVGVIAPRSSSAIDTDKEQ</sequence>
<dbReference type="InterPro" id="IPR036162">
    <property type="entry name" value="Resolvase-like_N_sf"/>
</dbReference>
<dbReference type="SUPFAM" id="SSF46689">
    <property type="entry name" value="Homeodomain-like"/>
    <property type="match status" value="1"/>
</dbReference>
<dbReference type="GO" id="GO:0003677">
    <property type="term" value="F:DNA binding"/>
    <property type="evidence" value="ECO:0007669"/>
    <property type="project" value="UniProtKB-KW"/>
</dbReference>
<organism evidence="9 10">
    <name type="scientific">Acetobacter indonesiensis</name>
    <dbReference type="NCBI Taxonomy" id="104101"/>
    <lineage>
        <taxon>Bacteria</taxon>
        <taxon>Pseudomonadati</taxon>
        <taxon>Pseudomonadota</taxon>
        <taxon>Alphaproteobacteria</taxon>
        <taxon>Acetobacterales</taxon>
        <taxon>Acetobacteraceae</taxon>
        <taxon>Acetobacter</taxon>
    </lineage>
</organism>
<proteinExistence type="inferred from homology"/>
<evidence type="ECO:0000313" key="10">
    <source>
        <dbReference type="Proteomes" id="UP000194641"/>
    </source>
</evidence>
<dbReference type="GO" id="GO:0000150">
    <property type="term" value="F:DNA strand exchange activity"/>
    <property type="evidence" value="ECO:0007669"/>
    <property type="project" value="UniProtKB-KW"/>
</dbReference>
<protein>
    <submittedName>
        <fullName evidence="9">Recombinase</fullName>
    </submittedName>
</protein>
<dbReference type="EMBL" id="JOPA01000017">
    <property type="protein sequence ID" value="OUI94083.1"/>
    <property type="molecule type" value="Genomic_DNA"/>
</dbReference>
<dbReference type="Gene3D" id="3.40.50.1390">
    <property type="entry name" value="Resolvase, N-terminal catalytic domain"/>
    <property type="match status" value="1"/>
</dbReference>
<evidence type="ECO:0000256" key="6">
    <source>
        <dbReference type="PIRSR" id="PIRSR606118-50"/>
    </source>
</evidence>
<dbReference type="Pfam" id="PF00239">
    <property type="entry name" value="Resolvase"/>
    <property type="match status" value="1"/>
</dbReference>
<keyword evidence="4" id="KW-0238">DNA-binding</keyword>
<dbReference type="GO" id="GO:0015074">
    <property type="term" value="P:DNA integration"/>
    <property type="evidence" value="ECO:0007669"/>
    <property type="project" value="UniProtKB-KW"/>
</dbReference>
<dbReference type="CDD" id="cd00569">
    <property type="entry name" value="HTH_Hin_like"/>
    <property type="match status" value="1"/>
</dbReference>
<dbReference type="Pfam" id="PF02796">
    <property type="entry name" value="HTH_7"/>
    <property type="match status" value="1"/>
</dbReference>
<evidence type="ECO:0000256" key="2">
    <source>
        <dbReference type="ARBA" id="ARBA00022908"/>
    </source>
</evidence>
<keyword evidence="3" id="KW-0230">DNA invertase</keyword>
<dbReference type="SMART" id="SM00857">
    <property type="entry name" value="Resolvase"/>
    <property type="match status" value="1"/>
</dbReference>
<dbReference type="RefSeq" id="WP_086659311.1">
    <property type="nucleotide sequence ID" value="NZ_JBJJWX010000011.1"/>
</dbReference>
<evidence type="ECO:0000313" key="9">
    <source>
        <dbReference type="EMBL" id="OUI94083.1"/>
    </source>
</evidence>
<dbReference type="InterPro" id="IPR006119">
    <property type="entry name" value="Resolv_N"/>
</dbReference>
<dbReference type="PROSITE" id="PS00398">
    <property type="entry name" value="RECOMBINASES_2"/>
    <property type="match status" value="1"/>
</dbReference>
<dbReference type="FunFam" id="3.40.50.1390:FF:000001">
    <property type="entry name" value="DNA recombinase"/>
    <property type="match status" value="1"/>
</dbReference>
<evidence type="ECO:0000259" key="8">
    <source>
        <dbReference type="PROSITE" id="PS51736"/>
    </source>
</evidence>
<dbReference type="SUPFAM" id="SSF53041">
    <property type="entry name" value="Resolvase-like"/>
    <property type="match status" value="1"/>
</dbReference>
<dbReference type="InterPro" id="IPR009057">
    <property type="entry name" value="Homeodomain-like_sf"/>
</dbReference>
<evidence type="ECO:0000256" key="3">
    <source>
        <dbReference type="ARBA" id="ARBA00023100"/>
    </source>
</evidence>
<dbReference type="InterPro" id="IPR050639">
    <property type="entry name" value="SSR_resolvase"/>
</dbReference>
<evidence type="ECO:0000256" key="1">
    <source>
        <dbReference type="ARBA" id="ARBA00009913"/>
    </source>
</evidence>
<dbReference type="Gene3D" id="1.10.10.60">
    <property type="entry name" value="Homeodomain-like"/>
    <property type="match status" value="1"/>
</dbReference>
<comment type="caution">
    <text evidence="9">The sequence shown here is derived from an EMBL/GenBank/DDBJ whole genome shotgun (WGS) entry which is preliminary data.</text>
</comment>
<comment type="similarity">
    <text evidence="1">Belongs to the site-specific recombinase resolvase family.</text>
</comment>
<dbReference type="AlphaFoldDB" id="A0A252AUN8"/>
<name>A0A252AUN8_9PROT</name>